<dbReference type="GO" id="GO:0005524">
    <property type="term" value="F:ATP binding"/>
    <property type="evidence" value="ECO:0007669"/>
    <property type="project" value="InterPro"/>
</dbReference>
<dbReference type="AlphaFoldDB" id="A0A941EYA8"/>
<dbReference type="Gene3D" id="1.10.510.10">
    <property type="entry name" value="Transferase(Phosphotransferase) domain 1"/>
    <property type="match status" value="1"/>
</dbReference>
<dbReference type="PROSITE" id="PS50011">
    <property type="entry name" value="PROTEIN_KINASE_DOM"/>
    <property type="match status" value="1"/>
</dbReference>
<dbReference type="RefSeq" id="WP_212533050.1">
    <property type="nucleotide sequence ID" value="NZ_JAGSOG010000306.1"/>
</dbReference>
<dbReference type="SUPFAM" id="SSF56112">
    <property type="entry name" value="Protein kinase-like (PK-like)"/>
    <property type="match status" value="1"/>
</dbReference>
<protein>
    <submittedName>
        <fullName evidence="3">Serine/threonine protein kinase</fullName>
    </submittedName>
</protein>
<proteinExistence type="predicted"/>
<evidence type="ECO:0000256" key="1">
    <source>
        <dbReference type="SAM" id="MobiDB-lite"/>
    </source>
</evidence>
<dbReference type="Pfam" id="PF00069">
    <property type="entry name" value="Pkinase"/>
    <property type="match status" value="1"/>
</dbReference>
<accession>A0A941EYA8</accession>
<dbReference type="EMBL" id="JAGSOG010000306">
    <property type="protein sequence ID" value="MBR7838597.1"/>
    <property type="molecule type" value="Genomic_DNA"/>
</dbReference>
<keyword evidence="3" id="KW-0808">Transferase</keyword>
<feature type="region of interest" description="Disordered" evidence="1">
    <location>
        <begin position="277"/>
        <end position="296"/>
    </location>
</feature>
<name>A0A941EYA8_9ACTN</name>
<dbReference type="GO" id="GO:0004674">
    <property type="term" value="F:protein serine/threonine kinase activity"/>
    <property type="evidence" value="ECO:0007669"/>
    <property type="project" value="UniProtKB-KW"/>
</dbReference>
<dbReference type="PROSITE" id="PS00108">
    <property type="entry name" value="PROTEIN_KINASE_ST"/>
    <property type="match status" value="1"/>
</dbReference>
<keyword evidence="3" id="KW-0723">Serine/threonine-protein kinase</keyword>
<keyword evidence="4" id="KW-1185">Reference proteome</keyword>
<dbReference type="InterPro" id="IPR011009">
    <property type="entry name" value="Kinase-like_dom_sf"/>
</dbReference>
<keyword evidence="3" id="KW-0418">Kinase</keyword>
<evidence type="ECO:0000313" key="4">
    <source>
        <dbReference type="Proteomes" id="UP000675781"/>
    </source>
</evidence>
<dbReference type="CDD" id="cd14014">
    <property type="entry name" value="STKc_PknB_like"/>
    <property type="match status" value="1"/>
</dbReference>
<sequence length="490" mass="53562">MEKLVLTKVWELGDALDSDTGGFGRVFQANSPDGVPVVVKLIPKAPGAERELLFDGFGKRNVVPILDSGEHGQFWAIVMPRAEKSLRRHLEERGGSLPLDECVRVLLDIAQALADLDGQVVHRDLKPENVLLLDGAWRLADFGIARYAEAATAAQTWKLHGTSAYVAPERWRSDRATIASDVYSLGVIGFELFSGRTPFLGPEASDFARQHLHDPVPAMPHAPAQFAALINECLYRGAQARPTPANLCNRLEGIAQAPAIDGLAALAEANRAHVARVAESQRSESKQQTESERRQELFEAARASHRWIAQTLVVRLKGAASSGEDRVHADGGVTFSLGDANLYMTGASTAPQATNARFDVIARATVLLSFANGRHGYKGRSHSLWYCDAQSAGEYYWYETAFMHTPYPGFAMSSTLEDIDPFSLDPGTDAWAAINPGIARTQLAWPFNRIEPTAPDEFITRWGNWLAAAAAAQLTHPSSMPERSTDNCHR</sequence>
<dbReference type="InterPro" id="IPR000719">
    <property type="entry name" value="Prot_kinase_dom"/>
</dbReference>
<dbReference type="InterPro" id="IPR008271">
    <property type="entry name" value="Ser/Thr_kinase_AS"/>
</dbReference>
<reference evidence="3" key="1">
    <citation type="submission" date="2021-04" db="EMBL/GenBank/DDBJ databases">
        <title>Genome based classification of Actinospica acidithermotolerans sp. nov., an actinobacterium isolated from an Indonesian hot spring.</title>
        <authorList>
            <person name="Kusuma A.B."/>
            <person name="Putra K.E."/>
            <person name="Nafisah S."/>
            <person name="Loh J."/>
            <person name="Nouioui I."/>
            <person name="Goodfellow M."/>
        </authorList>
    </citation>
    <scope>NUCLEOTIDE SEQUENCE</scope>
    <source>
        <strain evidence="3">CSCA 57</strain>
    </source>
</reference>
<dbReference type="InterPro" id="IPR051681">
    <property type="entry name" value="Ser/Thr_Kinases-Pseudokinases"/>
</dbReference>
<organism evidence="3 4">
    <name type="scientific">Actinospica durhamensis</name>
    <dbReference type="NCBI Taxonomy" id="1508375"/>
    <lineage>
        <taxon>Bacteria</taxon>
        <taxon>Bacillati</taxon>
        <taxon>Actinomycetota</taxon>
        <taxon>Actinomycetes</taxon>
        <taxon>Catenulisporales</taxon>
        <taxon>Actinospicaceae</taxon>
        <taxon>Actinospica</taxon>
    </lineage>
</organism>
<dbReference type="Proteomes" id="UP000675781">
    <property type="component" value="Unassembled WGS sequence"/>
</dbReference>
<evidence type="ECO:0000313" key="3">
    <source>
        <dbReference type="EMBL" id="MBR7838597.1"/>
    </source>
</evidence>
<feature type="compositionally biased region" description="Basic and acidic residues" evidence="1">
    <location>
        <begin position="279"/>
        <end position="296"/>
    </location>
</feature>
<dbReference type="PANTHER" id="PTHR44329">
    <property type="entry name" value="SERINE/THREONINE-PROTEIN KINASE TNNI3K-RELATED"/>
    <property type="match status" value="1"/>
</dbReference>
<comment type="caution">
    <text evidence="3">The sequence shown here is derived from an EMBL/GenBank/DDBJ whole genome shotgun (WGS) entry which is preliminary data.</text>
</comment>
<gene>
    <name evidence="3" type="ORF">KDL01_35345</name>
</gene>
<evidence type="ECO:0000259" key="2">
    <source>
        <dbReference type="PROSITE" id="PS50011"/>
    </source>
</evidence>
<dbReference type="SMART" id="SM00220">
    <property type="entry name" value="S_TKc"/>
    <property type="match status" value="1"/>
</dbReference>
<feature type="domain" description="Protein kinase" evidence="2">
    <location>
        <begin position="12"/>
        <end position="260"/>
    </location>
</feature>